<dbReference type="GeneID" id="54584680"/>
<feature type="domain" description="Deoxyribonuclease NucA/NucB" evidence="2">
    <location>
        <begin position="33"/>
        <end position="138"/>
    </location>
</feature>
<reference evidence="3" key="1">
    <citation type="journal article" date="2020" name="Stud. Mycol.">
        <title>101 Dothideomycetes genomes: a test case for predicting lifestyles and emergence of pathogens.</title>
        <authorList>
            <person name="Haridas S."/>
            <person name="Albert R."/>
            <person name="Binder M."/>
            <person name="Bloem J."/>
            <person name="Labutti K."/>
            <person name="Salamov A."/>
            <person name="Andreopoulos B."/>
            <person name="Baker S."/>
            <person name="Barry K."/>
            <person name="Bills G."/>
            <person name="Bluhm B."/>
            <person name="Cannon C."/>
            <person name="Castanera R."/>
            <person name="Culley D."/>
            <person name="Daum C."/>
            <person name="Ezra D."/>
            <person name="Gonzalez J."/>
            <person name="Henrissat B."/>
            <person name="Kuo A."/>
            <person name="Liang C."/>
            <person name="Lipzen A."/>
            <person name="Lutzoni F."/>
            <person name="Magnuson J."/>
            <person name="Mondo S."/>
            <person name="Nolan M."/>
            <person name="Ohm R."/>
            <person name="Pangilinan J."/>
            <person name="Park H.-J."/>
            <person name="Ramirez L."/>
            <person name="Alfaro M."/>
            <person name="Sun H."/>
            <person name="Tritt A."/>
            <person name="Yoshinaga Y."/>
            <person name="Zwiers L.-H."/>
            <person name="Turgeon B."/>
            <person name="Goodwin S."/>
            <person name="Spatafora J."/>
            <person name="Crous P."/>
            <person name="Grigoriev I."/>
        </authorList>
    </citation>
    <scope>NUCLEOTIDE SEQUENCE</scope>
    <source>
        <strain evidence="3">CBS 122368</strain>
    </source>
</reference>
<sequence length="361" mass="39369">MFHKRAPTDFGTFQVDCQGSESACNNACYYIRCEAVNDPDANRITYIGPNGNNGEDDRNRIESGCNFNNPFSGSVCTNFPFSQKFSNPTATDWQCDEWPPALSQQPDFASKPNKNSLRCMPGGENGSLGAKLRNFVYNQGGPYPGRPAGVMNRDDFFRVDFLTNIGSADQAKVKFCLGQGTSNCGSDGMQFGLTDKPVGGGKVDSPYNRLGNDNKYALQNTVYANLFQCGVSFTRTSDTDISSVVLDDWANNDVQTTTSCSLPNDGDTCLLLGLPNDLQIRRTGALGTKLEFEYAPGQANANVNNFAWDSETSGNGRGPWTDPESDPNRQPLRYCKVVAGSVQGTEDTICWFPCYQNADGQ</sequence>
<name>A0A6A6J0K1_9PLEO</name>
<evidence type="ECO:0000313" key="4">
    <source>
        <dbReference type="Proteomes" id="UP000800094"/>
    </source>
</evidence>
<dbReference type="Proteomes" id="UP000800094">
    <property type="component" value="Unassembled WGS sequence"/>
</dbReference>
<accession>A0A6A6J0K1</accession>
<proteinExistence type="predicted"/>
<dbReference type="AlphaFoldDB" id="A0A6A6J0K1"/>
<keyword evidence="4" id="KW-1185">Reference proteome</keyword>
<organism evidence="3 4">
    <name type="scientific">Trematosphaeria pertusa</name>
    <dbReference type="NCBI Taxonomy" id="390896"/>
    <lineage>
        <taxon>Eukaryota</taxon>
        <taxon>Fungi</taxon>
        <taxon>Dikarya</taxon>
        <taxon>Ascomycota</taxon>
        <taxon>Pezizomycotina</taxon>
        <taxon>Dothideomycetes</taxon>
        <taxon>Pleosporomycetidae</taxon>
        <taxon>Pleosporales</taxon>
        <taxon>Massarineae</taxon>
        <taxon>Trematosphaeriaceae</taxon>
        <taxon>Trematosphaeria</taxon>
    </lineage>
</organism>
<feature type="region of interest" description="Disordered" evidence="1">
    <location>
        <begin position="306"/>
        <end position="329"/>
    </location>
</feature>
<dbReference type="InterPro" id="IPR029476">
    <property type="entry name" value="DNase_NucA_NucB"/>
</dbReference>
<dbReference type="EMBL" id="ML987189">
    <property type="protein sequence ID" value="KAF2256146.1"/>
    <property type="molecule type" value="Genomic_DNA"/>
</dbReference>
<evidence type="ECO:0000259" key="2">
    <source>
        <dbReference type="Pfam" id="PF14040"/>
    </source>
</evidence>
<protein>
    <recommendedName>
        <fullName evidence="2">Deoxyribonuclease NucA/NucB domain-containing protein</fullName>
    </recommendedName>
</protein>
<dbReference type="RefSeq" id="XP_033691150.1">
    <property type="nucleotide sequence ID" value="XM_033831350.1"/>
</dbReference>
<gene>
    <name evidence="3" type="ORF">BU26DRAFT_536423</name>
</gene>
<evidence type="ECO:0000313" key="3">
    <source>
        <dbReference type="EMBL" id="KAF2256146.1"/>
    </source>
</evidence>
<evidence type="ECO:0000256" key="1">
    <source>
        <dbReference type="SAM" id="MobiDB-lite"/>
    </source>
</evidence>
<dbReference type="Pfam" id="PF14040">
    <property type="entry name" value="DNase_NucA_NucB"/>
    <property type="match status" value="1"/>
</dbReference>
<dbReference type="OrthoDB" id="5379121at2759"/>